<dbReference type="RefSeq" id="WP_330145286.1">
    <property type="nucleotide sequence ID" value="NZ_JAZDQU010000001.1"/>
</dbReference>
<comment type="caution">
    <text evidence="1">The sequence shown here is derived from an EMBL/GenBank/DDBJ whole genome shotgun (WGS) entry which is preliminary data.</text>
</comment>
<keyword evidence="2" id="KW-1185">Reference proteome</keyword>
<accession>A0ABU7GZC3</accession>
<gene>
    <name evidence="1" type="ORF">VRU49_02945</name>
</gene>
<reference evidence="1 2" key="1">
    <citation type="submission" date="2024-01" db="EMBL/GenBank/DDBJ databases">
        <title>Pedobacter sp. nov., isolated from oil-contaminated soil.</title>
        <authorList>
            <person name="Le N.T.T."/>
        </authorList>
    </citation>
    <scope>NUCLEOTIDE SEQUENCE [LARGE SCALE GENOMIC DNA]</scope>
    <source>
        <strain evidence="1 2">VNH31</strain>
    </source>
</reference>
<dbReference type="EMBL" id="JAZDQU010000001">
    <property type="protein sequence ID" value="MEE1884369.1"/>
    <property type="molecule type" value="Genomic_DNA"/>
</dbReference>
<dbReference type="Proteomes" id="UP001337681">
    <property type="component" value="Unassembled WGS sequence"/>
</dbReference>
<sequence>MFNLIPRRSKLDVEPQPYILQNEFHSIAWGWEHNGCFIMPNGNRYHYKQPEDWKFYSVQPYEEHAPLSKVWGYETNGEIQTDDLFHNIRLCKRGSILNKIFGGISLSQSDLEILLKSKVVGEPSYYTDQGTRSKSIYIYDSRSDIYRRVLLKCTGIMELVNTSQVATSLIRKLPNIK</sequence>
<evidence type="ECO:0000313" key="1">
    <source>
        <dbReference type="EMBL" id="MEE1884369.1"/>
    </source>
</evidence>
<proteinExistence type="predicted"/>
<evidence type="ECO:0000313" key="2">
    <source>
        <dbReference type="Proteomes" id="UP001337681"/>
    </source>
</evidence>
<organism evidence="1 2">
    <name type="scientific">Pedobacter flavus</name>
    <dbReference type="NCBI Taxonomy" id="3113906"/>
    <lineage>
        <taxon>Bacteria</taxon>
        <taxon>Pseudomonadati</taxon>
        <taxon>Bacteroidota</taxon>
        <taxon>Sphingobacteriia</taxon>
        <taxon>Sphingobacteriales</taxon>
        <taxon>Sphingobacteriaceae</taxon>
        <taxon>Pedobacter</taxon>
    </lineage>
</organism>
<protein>
    <submittedName>
        <fullName evidence="1">Uncharacterized protein</fullName>
    </submittedName>
</protein>
<name>A0ABU7GZC3_9SPHI</name>